<organism evidence="12 13">
    <name type="scientific">Thermostichus vulcanus str. 'Rupite'</name>
    <dbReference type="NCBI Taxonomy" id="2813851"/>
    <lineage>
        <taxon>Bacteria</taxon>
        <taxon>Bacillati</taxon>
        <taxon>Cyanobacteriota</taxon>
        <taxon>Cyanophyceae</taxon>
        <taxon>Thermostichales</taxon>
        <taxon>Thermostichaceae</taxon>
        <taxon>Thermostichus</taxon>
    </lineage>
</organism>
<feature type="transmembrane region" description="Helical" evidence="10">
    <location>
        <begin position="125"/>
        <end position="151"/>
    </location>
</feature>
<evidence type="ECO:0000256" key="4">
    <source>
        <dbReference type="ARBA" id="ARBA00022475"/>
    </source>
</evidence>
<dbReference type="PANTHER" id="PTHR43227">
    <property type="entry name" value="BLL4140 PROTEIN"/>
    <property type="match status" value="1"/>
</dbReference>
<evidence type="ECO:0000256" key="8">
    <source>
        <dbReference type="ARBA" id="ARBA00023136"/>
    </source>
</evidence>
<dbReference type="InterPro" id="IPR000515">
    <property type="entry name" value="MetI-like"/>
</dbReference>
<evidence type="ECO:0000313" key="12">
    <source>
        <dbReference type="EMBL" id="MCJ2542837.1"/>
    </source>
</evidence>
<accession>A0ABT0CAM3</accession>
<comment type="similarity">
    <text evidence="10">Belongs to the binding-protein-dependent transport system permease family.</text>
</comment>
<keyword evidence="5" id="KW-0997">Cell inner membrane</keyword>
<evidence type="ECO:0000313" key="13">
    <source>
        <dbReference type="Proteomes" id="UP000830835"/>
    </source>
</evidence>
<keyword evidence="6 10" id="KW-0812">Transmembrane</keyword>
<dbReference type="Pfam" id="PF00528">
    <property type="entry name" value="BPD_transp_1"/>
    <property type="match status" value="1"/>
</dbReference>
<keyword evidence="7 10" id="KW-1133">Transmembrane helix</keyword>
<protein>
    <recommendedName>
        <fullName evidence="9">sn-glycerol-3-phosphate transport system permease protein UgpA</fullName>
    </recommendedName>
</protein>
<reference evidence="12" key="1">
    <citation type="submission" date="2021-02" db="EMBL/GenBank/DDBJ databases">
        <title>The CRISPR/cas machinery reduction and long-range gene transfer in the hot spring cyanobacterium Synechococcus.</title>
        <authorList>
            <person name="Dvorak P."/>
            <person name="Jahodarova E."/>
            <person name="Hasler P."/>
            <person name="Poulickova A."/>
        </authorList>
    </citation>
    <scope>NUCLEOTIDE SEQUENCE</scope>
    <source>
        <strain evidence="12">Rupite</strain>
    </source>
</reference>
<dbReference type="InterPro" id="IPR050809">
    <property type="entry name" value="UgpAE/MalFG_permease"/>
</dbReference>
<proteinExistence type="inferred from homology"/>
<feature type="transmembrane region" description="Helical" evidence="10">
    <location>
        <begin position="18"/>
        <end position="39"/>
    </location>
</feature>
<evidence type="ECO:0000256" key="10">
    <source>
        <dbReference type="RuleBase" id="RU363032"/>
    </source>
</evidence>
<keyword evidence="13" id="KW-1185">Reference proteome</keyword>
<comment type="subunit">
    <text evidence="2">The complex is composed of two ATP-binding proteins (UgpC), two transmembrane proteins (UgpA and UgpE) and a solute-binding protein (UgpB).</text>
</comment>
<comment type="caution">
    <text evidence="12">The sequence shown here is derived from an EMBL/GenBank/DDBJ whole genome shotgun (WGS) entry which is preliminary data.</text>
</comment>
<feature type="transmembrane region" description="Helical" evidence="10">
    <location>
        <begin position="64"/>
        <end position="84"/>
    </location>
</feature>
<feature type="transmembrane region" description="Helical" evidence="10">
    <location>
        <begin position="210"/>
        <end position="233"/>
    </location>
</feature>
<feature type="transmembrane region" description="Helical" evidence="10">
    <location>
        <begin position="163"/>
        <end position="183"/>
    </location>
</feature>
<keyword evidence="3 10" id="KW-0813">Transport</keyword>
<evidence type="ECO:0000256" key="7">
    <source>
        <dbReference type="ARBA" id="ARBA00022989"/>
    </source>
</evidence>
<dbReference type="EMBL" id="JAFIRA010000016">
    <property type="protein sequence ID" value="MCJ2542837.1"/>
    <property type="molecule type" value="Genomic_DNA"/>
</dbReference>
<evidence type="ECO:0000259" key="11">
    <source>
        <dbReference type="PROSITE" id="PS50928"/>
    </source>
</evidence>
<evidence type="ECO:0000256" key="6">
    <source>
        <dbReference type="ARBA" id="ARBA00022692"/>
    </source>
</evidence>
<evidence type="ECO:0000256" key="2">
    <source>
        <dbReference type="ARBA" id="ARBA00011557"/>
    </source>
</evidence>
<dbReference type="CDD" id="cd06261">
    <property type="entry name" value="TM_PBP2"/>
    <property type="match status" value="1"/>
</dbReference>
<name>A0ABT0CAM3_THEVL</name>
<evidence type="ECO:0000256" key="3">
    <source>
        <dbReference type="ARBA" id="ARBA00022448"/>
    </source>
</evidence>
<feature type="domain" description="ABC transmembrane type-1" evidence="11">
    <location>
        <begin position="121"/>
        <end position="338"/>
    </location>
</feature>
<dbReference type="SUPFAM" id="SSF161098">
    <property type="entry name" value="MetI-like"/>
    <property type="match status" value="1"/>
</dbReference>
<keyword evidence="8 10" id="KW-0472">Membrane</keyword>
<evidence type="ECO:0000256" key="5">
    <source>
        <dbReference type="ARBA" id="ARBA00022519"/>
    </source>
</evidence>
<feature type="transmembrane region" description="Helical" evidence="10">
    <location>
        <begin position="264"/>
        <end position="282"/>
    </location>
</feature>
<gene>
    <name evidence="12" type="ORF">JX360_07950</name>
</gene>
<dbReference type="PANTHER" id="PTHR43227:SF9">
    <property type="entry name" value="SN-GLYCEROL-3-PHOSPHATE TRANSPORT SYSTEM PERMEASE PROTEIN UGPA"/>
    <property type="match status" value="1"/>
</dbReference>
<dbReference type="PROSITE" id="PS50928">
    <property type="entry name" value="ABC_TM1"/>
    <property type="match status" value="1"/>
</dbReference>
<dbReference type="Proteomes" id="UP000830835">
    <property type="component" value="Unassembled WGS sequence"/>
</dbReference>
<dbReference type="Gene3D" id="1.10.3720.10">
    <property type="entry name" value="MetI-like"/>
    <property type="match status" value="1"/>
</dbReference>
<sequence length="350" mass="38564">MAPLDFCTFEPERNWIDAVFGVGLVLVGMAIPLGPLLAWTQQEYHRHLGIRPTPPQHKGIFKQWWLAWLFLLPTLTILVLFLYYPGLDTFRLSTLLTFVGAPRSRFVCVDNFTSLLTDSTYLRSIGITFAISAAIIVFGLTGSLLIATLAYQPIRGATIYRILLIWPYAISPAVAGIIFFIMFNPLGGVANYVLSLVGIPRLNWLGDPNLAPWVVIFASVWKQMGYNILFYIAGLQNLPNDLQEAAAIDGAGAFRRFLSITVPLLSPITFFLVITNMTYAFFDIFGTIDLLTAGGPSGSTSVLIYEIYKIGVSSGNLGKAAAQSIVLFLMVVGLTLIQFRTTERNVTYGG</sequence>
<feature type="transmembrane region" description="Helical" evidence="10">
    <location>
        <begin position="320"/>
        <end position="339"/>
    </location>
</feature>
<evidence type="ECO:0000256" key="9">
    <source>
        <dbReference type="ARBA" id="ARBA00040780"/>
    </source>
</evidence>
<dbReference type="InterPro" id="IPR035906">
    <property type="entry name" value="MetI-like_sf"/>
</dbReference>
<evidence type="ECO:0000256" key="1">
    <source>
        <dbReference type="ARBA" id="ARBA00004429"/>
    </source>
</evidence>
<comment type="subcellular location">
    <subcellularLocation>
        <location evidence="1">Cell inner membrane</location>
        <topology evidence="1">Multi-pass membrane protein</topology>
    </subcellularLocation>
    <subcellularLocation>
        <location evidence="10">Cell membrane</location>
        <topology evidence="10">Multi-pass membrane protein</topology>
    </subcellularLocation>
</comment>
<keyword evidence="4" id="KW-1003">Cell membrane</keyword>